<dbReference type="Pfam" id="PF04104">
    <property type="entry name" value="DNA_primase_lrg"/>
    <property type="match status" value="1"/>
</dbReference>
<organism evidence="10 11">
    <name type="scientific">Halarchaeum grantii</name>
    <dbReference type="NCBI Taxonomy" id="1193105"/>
    <lineage>
        <taxon>Archaea</taxon>
        <taxon>Methanobacteriati</taxon>
        <taxon>Methanobacteriota</taxon>
        <taxon>Stenosarchaea group</taxon>
        <taxon>Halobacteria</taxon>
        <taxon>Halobacteriales</taxon>
        <taxon>Halobacteriaceae</taxon>
    </lineage>
</organism>
<dbReference type="GO" id="GO:0006269">
    <property type="term" value="P:DNA replication, synthesis of primer"/>
    <property type="evidence" value="ECO:0007669"/>
    <property type="project" value="UniProtKB-UniRule"/>
</dbReference>
<keyword evidence="5 7" id="KW-0408">Iron</keyword>
<feature type="binding site" evidence="7">
    <location>
        <position position="318"/>
    </location>
    <ligand>
        <name>[4Fe-4S] cluster</name>
        <dbReference type="ChEBI" id="CHEBI:49883"/>
    </ligand>
</feature>
<dbReference type="EMBL" id="BMPF01000001">
    <property type="protein sequence ID" value="GGL29531.1"/>
    <property type="molecule type" value="Genomic_DNA"/>
</dbReference>
<keyword evidence="11" id="KW-1185">Reference proteome</keyword>
<dbReference type="CDD" id="cd06560">
    <property type="entry name" value="PriL"/>
    <property type="match status" value="1"/>
</dbReference>
<evidence type="ECO:0000256" key="1">
    <source>
        <dbReference type="ARBA" id="ARBA00022485"/>
    </source>
</evidence>
<dbReference type="AlphaFoldDB" id="A0A830EU04"/>
<evidence type="ECO:0000256" key="7">
    <source>
        <dbReference type="HAMAP-Rule" id="MF_00701"/>
    </source>
</evidence>
<evidence type="ECO:0000313" key="11">
    <source>
        <dbReference type="Proteomes" id="UP000628840"/>
    </source>
</evidence>
<dbReference type="PANTHER" id="PTHR10537:SF3">
    <property type="entry name" value="DNA PRIMASE LARGE SUBUNIT"/>
    <property type="match status" value="1"/>
</dbReference>
<evidence type="ECO:0000313" key="10">
    <source>
        <dbReference type="EMBL" id="GGL29531.1"/>
    </source>
</evidence>
<comment type="caution">
    <text evidence="10">The sequence shown here is derived from an EMBL/GenBank/DDBJ whole genome shotgun (WGS) entry which is preliminary data.</text>
</comment>
<feature type="binding site" evidence="7">
    <location>
        <position position="311"/>
    </location>
    <ligand>
        <name>[4Fe-4S] cluster</name>
        <dbReference type="ChEBI" id="CHEBI:49883"/>
    </ligand>
</feature>
<evidence type="ECO:0000256" key="5">
    <source>
        <dbReference type="ARBA" id="ARBA00023004"/>
    </source>
</evidence>
<dbReference type="GO" id="GO:0003899">
    <property type="term" value="F:DNA-directed RNA polymerase activity"/>
    <property type="evidence" value="ECO:0007669"/>
    <property type="project" value="InterPro"/>
</dbReference>
<dbReference type="GO" id="GO:0006270">
    <property type="term" value="P:DNA replication initiation"/>
    <property type="evidence" value="ECO:0007669"/>
    <property type="project" value="TreeGrafter"/>
</dbReference>
<evidence type="ECO:0000256" key="6">
    <source>
        <dbReference type="ARBA" id="ARBA00023014"/>
    </source>
</evidence>
<protein>
    <recommendedName>
        <fullName evidence="7">DNA primase large subunit PriL</fullName>
    </recommendedName>
</protein>
<feature type="region of interest" description="Disordered" evidence="8">
    <location>
        <begin position="332"/>
        <end position="356"/>
    </location>
</feature>
<keyword evidence="4 7" id="KW-0479">Metal-binding</keyword>
<dbReference type="InterPro" id="IPR023642">
    <property type="entry name" value="DNA_primase_lsu_PriL"/>
</dbReference>
<gene>
    <name evidence="7" type="primary">priL</name>
    <name evidence="10" type="ORF">GCM10009037_11540</name>
</gene>
<dbReference type="GO" id="GO:0051539">
    <property type="term" value="F:4 iron, 4 sulfur cluster binding"/>
    <property type="evidence" value="ECO:0007669"/>
    <property type="project" value="UniProtKB-UniRule"/>
</dbReference>
<keyword evidence="3 7" id="KW-0235">DNA replication</keyword>
<keyword evidence="1 7" id="KW-0004">4Fe-4S</keyword>
<evidence type="ECO:0000256" key="4">
    <source>
        <dbReference type="ARBA" id="ARBA00022723"/>
    </source>
</evidence>
<dbReference type="OrthoDB" id="46081at2157"/>
<dbReference type="HAMAP" id="MF_00701">
    <property type="entry name" value="DNA_primase_lrg_arc"/>
    <property type="match status" value="1"/>
</dbReference>
<feature type="binding site" evidence="7">
    <location>
        <position position="302"/>
    </location>
    <ligand>
        <name>[4Fe-4S] cluster</name>
        <dbReference type="ChEBI" id="CHEBI:49883"/>
    </ligand>
</feature>
<feature type="binding site" evidence="7">
    <location>
        <position position="230"/>
    </location>
    <ligand>
        <name>[4Fe-4S] cluster</name>
        <dbReference type="ChEBI" id="CHEBI:49883"/>
    </ligand>
</feature>
<evidence type="ECO:0000256" key="3">
    <source>
        <dbReference type="ARBA" id="ARBA00022705"/>
    </source>
</evidence>
<accession>A0A830EU04</accession>
<comment type="function">
    <text evidence="7">Regulatory subunit of DNA primase, an RNA polymerase that catalyzes the synthesis of short RNA molecules used as primers for DNA polymerase during DNA replication. Stabilizes and modulates the activity of the small subunit, increasing the rate of DNA synthesis, and conferring RNA synthesis capability. The DNA polymerase activity may enable DNA primase to also catalyze primer extension after primer synthesis. May also play a role in DNA repair.</text>
</comment>
<sequence>METRHARYPFARDARRAVQEAGVDLVEVVREEDAVVERATQRVQNALTERDIGERVASDRIELLSYPVARVLVSLVDENVCTRYYAQAEANRAEERFRADFAAEAGRGVVTRTDLLREFDLADTVRALREGGFEADVATYLRLATSLRGDEWRLVNRPLDAGVVPVSEPELDTLLREAVQERVEDGLPLGVPDAIGDALDDPLAAIRETLADLDLTREIDTVVPDLFPPCMQHLLDAVQRGDHLPHHSRFALTAFLGNIGLSTDEIVELYEVNPGFGEEMTRYQTDHIQGESSPTEYTAPSCATMQAYGDCVNPDALCEHISHPLSYYEAKLDDAEDDDLEDWREERDTDEESADA</sequence>
<comment type="subunit">
    <text evidence="7">Heterodimer of a small subunit (PriS) and a large subunit (PriL).</text>
</comment>
<comment type="cofactor">
    <cofactor evidence="7">
        <name>[4Fe-4S] cluster</name>
        <dbReference type="ChEBI" id="CHEBI:49883"/>
    </cofactor>
    <text evidence="7">Binds 1 [4Fe-4S] cluster.</text>
</comment>
<dbReference type="RefSeq" id="WP_188880268.1">
    <property type="nucleotide sequence ID" value="NZ_BMPF01000001.1"/>
</dbReference>
<name>A0A830EU04_9EURY</name>
<comment type="similarity">
    <text evidence="7">Belongs to the eukaryotic-type primase large subunit family.</text>
</comment>
<dbReference type="GO" id="GO:1990077">
    <property type="term" value="C:primosome complex"/>
    <property type="evidence" value="ECO:0007669"/>
    <property type="project" value="UniProtKB-KW"/>
</dbReference>
<dbReference type="Proteomes" id="UP000628840">
    <property type="component" value="Unassembled WGS sequence"/>
</dbReference>
<evidence type="ECO:0000256" key="8">
    <source>
        <dbReference type="SAM" id="MobiDB-lite"/>
    </source>
</evidence>
<dbReference type="InterPro" id="IPR058560">
    <property type="entry name" value="DNA_primase_C"/>
</dbReference>
<dbReference type="PANTHER" id="PTHR10537">
    <property type="entry name" value="DNA PRIMASE LARGE SUBUNIT"/>
    <property type="match status" value="1"/>
</dbReference>
<feature type="compositionally biased region" description="Acidic residues" evidence="8">
    <location>
        <begin position="334"/>
        <end position="356"/>
    </location>
</feature>
<dbReference type="NCBIfam" id="NF002590">
    <property type="entry name" value="PRK02249.1-4"/>
    <property type="match status" value="1"/>
</dbReference>
<dbReference type="Pfam" id="PF26466">
    <property type="entry name" value="DNA_primase_lrg_N"/>
    <property type="match status" value="1"/>
</dbReference>
<feature type="domain" description="DNA primase large subunit C-terminal" evidence="9">
    <location>
        <begin position="221"/>
        <end position="322"/>
    </location>
</feature>
<keyword evidence="2 7" id="KW-0639">Primosome</keyword>
<reference evidence="10 11" key="1">
    <citation type="journal article" date="2019" name="Int. J. Syst. Evol. Microbiol.">
        <title>The Global Catalogue of Microorganisms (GCM) 10K type strain sequencing project: providing services to taxonomists for standard genome sequencing and annotation.</title>
        <authorList>
            <consortium name="The Broad Institute Genomics Platform"/>
            <consortium name="The Broad Institute Genome Sequencing Center for Infectious Disease"/>
            <person name="Wu L."/>
            <person name="Ma J."/>
        </authorList>
    </citation>
    <scope>NUCLEOTIDE SEQUENCE [LARGE SCALE GENOMIC DNA]</scope>
    <source>
        <strain evidence="10 11">JCM 19585</strain>
    </source>
</reference>
<keyword evidence="6 7" id="KW-0411">Iron-sulfur</keyword>
<dbReference type="SUPFAM" id="SSF140914">
    <property type="entry name" value="PriB N-terminal domain-like"/>
    <property type="match status" value="1"/>
</dbReference>
<dbReference type="InterPro" id="IPR007238">
    <property type="entry name" value="DNA_primase_lsu_euk/arc"/>
</dbReference>
<evidence type="ECO:0000256" key="2">
    <source>
        <dbReference type="ARBA" id="ARBA00022515"/>
    </source>
</evidence>
<proteinExistence type="inferred from homology"/>
<evidence type="ECO:0000259" key="9">
    <source>
        <dbReference type="Pfam" id="PF04104"/>
    </source>
</evidence>
<dbReference type="GO" id="GO:0046872">
    <property type="term" value="F:metal ion binding"/>
    <property type="evidence" value="ECO:0007669"/>
    <property type="project" value="UniProtKB-KW"/>
</dbReference>